<dbReference type="InterPro" id="IPR004254">
    <property type="entry name" value="AdipoR/HlyIII-related"/>
</dbReference>
<evidence type="ECO:0000256" key="8">
    <source>
        <dbReference type="SAM" id="Phobius"/>
    </source>
</evidence>
<feature type="binding site" evidence="7">
    <location>
        <position position="254"/>
    </location>
    <ligand>
        <name>Zn(2+)</name>
        <dbReference type="ChEBI" id="CHEBI:29105"/>
    </ligand>
</feature>
<feature type="transmembrane region" description="Helical" evidence="8">
    <location>
        <begin position="168"/>
        <end position="190"/>
    </location>
</feature>
<evidence type="ECO:0000256" key="6">
    <source>
        <dbReference type="ARBA" id="ARBA00023136"/>
    </source>
</evidence>
<keyword evidence="7" id="KW-0862">Zinc</keyword>
<proteinExistence type="inferred from homology"/>
<comment type="similarity">
    <text evidence="2">Belongs to the ADIPOR family.</text>
</comment>
<dbReference type="PANTHER" id="PTHR20855:SF3">
    <property type="entry name" value="LD03007P"/>
    <property type="match status" value="1"/>
</dbReference>
<evidence type="ECO:0000313" key="10">
    <source>
        <dbReference type="Proteomes" id="UP000663882"/>
    </source>
</evidence>
<feature type="binding site" evidence="7">
    <location>
        <position position="123"/>
    </location>
    <ligand>
        <name>Zn(2+)</name>
        <dbReference type="ChEBI" id="CHEBI:29105"/>
    </ligand>
</feature>
<dbReference type="PANTHER" id="PTHR20855">
    <property type="entry name" value="ADIPOR/PROGESTIN RECEPTOR-RELATED"/>
    <property type="match status" value="1"/>
</dbReference>
<feature type="transmembrane region" description="Helical" evidence="8">
    <location>
        <begin position="223"/>
        <end position="240"/>
    </location>
</feature>
<keyword evidence="3" id="KW-1003">Cell membrane</keyword>
<evidence type="ECO:0000256" key="4">
    <source>
        <dbReference type="ARBA" id="ARBA00022692"/>
    </source>
</evidence>
<name>A0A813XSY6_9BILA</name>
<keyword evidence="7" id="KW-0479">Metal-binding</keyword>
<dbReference type="Proteomes" id="UP000663882">
    <property type="component" value="Unassembled WGS sequence"/>
</dbReference>
<dbReference type="GO" id="GO:0140911">
    <property type="term" value="F:pore-forming activity"/>
    <property type="evidence" value="ECO:0007669"/>
    <property type="project" value="InterPro"/>
</dbReference>
<sequence>MILIIDYIGIVLEFFVFQNMHIQKRAVGTSVCNGFLQESSILNEQKKHKCWRRFMNERAINRAYIPTPHEHVANCLTHGCLIVPSFIAAQRLISRAKTPEQYWSSIIYGNALILLFSFSTVFHCSCFHPTYRDSQLRHLLHRIDRAVIYIFISSSYTPWLLLRSTQTISTTTTITIVWIMALLGITFQILFHERYKLLETCCYIIVGLLPAIVIIDMVEYDGLFEMGVGGFVFLSGVFFFKSDGIIPFAHAIWHCFVFLGAAIHYYAVYNYLIVPTSQKIDSMTRNNSPLIK</sequence>
<dbReference type="InterPro" id="IPR005744">
    <property type="entry name" value="Hy-lIII"/>
</dbReference>
<feature type="transmembrane region" description="Helical" evidence="8">
    <location>
        <begin position="102"/>
        <end position="125"/>
    </location>
</feature>
<dbReference type="EMBL" id="CAJNOO010000240">
    <property type="protein sequence ID" value="CAF0872521.1"/>
    <property type="molecule type" value="Genomic_DNA"/>
</dbReference>
<evidence type="ECO:0000256" key="3">
    <source>
        <dbReference type="ARBA" id="ARBA00022475"/>
    </source>
</evidence>
<accession>A0A813XSY6</accession>
<evidence type="ECO:0000256" key="1">
    <source>
        <dbReference type="ARBA" id="ARBA00004651"/>
    </source>
</evidence>
<feature type="binding site" evidence="7">
    <location>
        <position position="250"/>
    </location>
    <ligand>
        <name>Zn(2+)</name>
        <dbReference type="ChEBI" id="CHEBI:29105"/>
    </ligand>
</feature>
<comment type="subcellular location">
    <subcellularLocation>
        <location evidence="1">Cell membrane</location>
        <topology evidence="1">Multi-pass membrane protein</topology>
    </subcellularLocation>
</comment>
<feature type="transmembrane region" description="Helical" evidence="8">
    <location>
        <begin position="197"/>
        <end position="217"/>
    </location>
</feature>
<keyword evidence="5 8" id="KW-1133">Transmembrane helix</keyword>
<evidence type="ECO:0000313" key="9">
    <source>
        <dbReference type="EMBL" id="CAF0872521.1"/>
    </source>
</evidence>
<reference evidence="9" key="1">
    <citation type="submission" date="2021-02" db="EMBL/GenBank/DDBJ databases">
        <authorList>
            <person name="Nowell W R."/>
        </authorList>
    </citation>
    <scope>NUCLEOTIDE SEQUENCE</scope>
</reference>
<comment type="caution">
    <text evidence="9">The sequence shown here is derived from an EMBL/GenBank/DDBJ whole genome shotgun (WGS) entry which is preliminary data.</text>
</comment>
<feature type="transmembrane region" description="Helical" evidence="8">
    <location>
        <begin position="252"/>
        <end position="273"/>
    </location>
</feature>
<dbReference type="OrthoDB" id="186812at2759"/>
<keyword evidence="4 8" id="KW-0812">Transmembrane</keyword>
<evidence type="ECO:0000256" key="7">
    <source>
        <dbReference type="PIRSR" id="PIRSR604254-1"/>
    </source>
</evidence>
<dbReference type="NCBIfam" id="TIGR01065">
    <property type="entry name" value="hlyIII"/>
    <property type="match status" value="1"/>
</dbReference>
<dbReference type="GO" id="GO:0005886">
    <property type="term" value="C:plasma membrane"/>
    <property type="evidence" value="ECO:0007669"/>
    <property type="project" value="UniProtKB-SubCell"/>
</dbReference>
<organism evidence="9 10">
    <name type="scientific">Rotaria sordida</name>
    <dbReference type="NCBI Taxonomy" id="392033"/>
    <lineage>
        <taxon>Eukaryota</taxon>
        <taxon>Metazoa</taxon>
        <taxon>Spiralia</taxon>
        <taxon>Gnathifera</taxon>
        <taxon>Rotifera</taxon>
        <taxon>Eurotatoria</taxon>
        <taxon>Bdelloidea</taxon>
        <taxon>Philodinida</taxon>
        <taxon>Philodinidae</taxon>
        <taxon>Rotaria</taxon>
    </lineage>
</organism>
<dbReference type="AlphaFoldDB" id="A0A813XSY6"/>
<feature type="transmembrane region" description="Helical" evidence="8">
    <location>
        <begin position="146"/>
        <end position="162"/>
    </location>
</feature>
<dbReference type="GO" id="GO:0046872">
    <property type="term" value="F:metal ion binding"/>
    <property type="evidence" value="ECO:0007669"/>
    <property type="project" value="UniProtKB-KW"/>
</dbReference>
<evidence type="ECO:0000256" key="5">
    <source>
        <dbReference type="ARBA" id="ARBA00022989"/>
    </source>
</evidence>
<gene>
    <name evidence="9" type="ORF">RFH988_LOCUS7545</name>
</gene>
<keyword evidence="6 8" id="KW-0472">Membrane</keyword>
<protein>
    <submittedName>
        <fullName evidence="9">Uncharacterized protein</fullName>
    </submittedName>
</protein>
<dbReference type="Pfam" id="PF03006">
    <property type="entry name" value="HlyIII"/>
    <property type="match status" value="1"/>
</dbReference>
<evidence type="ECO:0000256" key="2">
    <source>
        <dbReference type="ARBA" id="ARBA00007018"/>
    </source>
</evidence>